<dbReference type="GO" id="GO:0016301">
    <property type="term" value="F:kinase activity"/>
    <property type="evidence" value="ECO:0007669"/>
    <property type="project" value="UniProtKB-KW"/>
</dbReference>
<sequence length="134" mass="15047">MLLTVLLNSCTKEVRDHCGLARELHISSIEIAAATTTDKDIKMQRRTLTSCNNCVLVNAFPKNNRLDQEKVHENSAISDVRKTSEYRFNLNNPRLIRLESLSSSSGSSPTQIDPVIDYVGDCEIPWEDLVIGEK</sequence>
<gene>
    <name evidence="1" type="ORF">CTI12_AA383000</name>
</gene>
<proteinExistence type="predicted"/>
<dbReference type="EMBL" id="PKPP01005345">
    <property type="protein sequence ID" value="PWA60462.1"/>
    <property type="molecule type" value="Genomic_DNA"/>
</dbReference>
<keyword evidence="1" id="KW-0808">Transferase</keyword>
<evidence type="ECO:0000313" key="2">
    <source>
        <dbReference type="Proteomes" id="UP000245207"/>
    </source>
</evidence>
<name>A0A2U1MGW8_ARTAN</name>
<comment type="caution">
    <text evidence="1">The sequence shown here is derived from an EMBL/GenBank/DDBJ whole genome shotgun (WGS) entry which is preliminary data.</text>
</comment>
<dbReference type="STRING" id="35608.A0A2U1MGW8"/>
<dbReference type="Proteomes" id="UP000245207">
    <property type="component" value="Unassembled WGS sequence"/>
</dbReference>
<keyword evidence="1" id="KW-0418">Kinase</keyword>
<reference evidence="1 2" key="1">
    <citation type="journal article" date="2018" name="Mol. Plant">
        <title>The genome of Artemisia annua provides insight into the evolution of Asteraceae family and artemisinin biosynthesis.</title>
        <authorList>
            <person name="Shen Q."/>
            <person name="Zhang L."/>
            <person name="Liao Z."/>
            <person name="Wang S."/>
            <person name="Yan T."/>
            <person name="Shi P."/>
            <person name="Liu M."/>
            <person name="Fu X."/>
            <person name="Pan Q."/>
            <person name="Wang Y."/>
            <person name="Lv Z."/>
            <person name="Lu X."/>
            <person name="Zhang F."/>
            <person name="Jiang W."/>
            <person name="Ma Y."/>
            <person name="Chen M."/>
            <person name="Hao X."/>
            <person name="Li L."/>
            <person name="Tang Y."/>
            <person name="Lv G."/>
            <person name="Zhou Y."/>
            <person name="Sun X."/>
            <person name="Brodelius P.E."/>
            <person name="Rose J.K.C."/>
            <person name="Tang K."/>
        </authorList>
    </citation>
    <scope>NUCLEOTIDE SEQUENCE [LARGE SCALE GENOMIC DNA]</scope>
    <source>
        <strain evidence="2">cv. Huhao1</strain>
        <tissue evidence="1">Leaf</tissue>
    </source>
</reference>
<dbReference type="AlphaFoldDB" id="A0A2U1MGW8"/>
<organism evidence="1 2">
    <name type="scientific">Artemisia annua</name>
    <name type="common">Sweet wormwood</name>
    <dbReference type="NCBI Taxonomy" id="35608"/>
    <lineage>
        <taxon>Eukaryota</taxon>
        <taxon>Viridiplantae</taxon>
        <taxon>Streptophyta</taxon>
        <taxon>Embryophyta</taxon>
        <taxon>Tracheophyta</taxon>
        <taxon>Spermatophyta</taxon>
        <taxon>Magnoliopsida</taxon>
        <taxon>eudicotyledons</taxon>
        <taxon>Gunneridae</taxon>
        <taxon>Pentapetalae</taxon>
        <taxon>asterids</taxon>
        <taxon>campanulids</taxon>
        <taxon>Asterales</taxon>
        <taxon>Asteraceae</taxon>
        <taxon>Asteroideae</taxon>
        <taxon>Anthemideae</taxon>
        <taxon>Artemisiinae</taxon>
        <taxon>Artemisia</taxon>
    </lineage>
</organism>
<evidence type="ECO:0000313" key="1">
    <source>
        <dbReference type="EMBL" id="PWA60462.1"/>
    </source>
</evidence>
<protein>
    <submittedName>
        <fullName evidence="1">Armadillo repeat-containing protein 3 and Serine/threonine-protein kinase CTR1</fullName>
    </submittedName>
</protein>
<accession>A0A2U1MGW8</accession>
<keyword evidence="2" id="KW-1185">Reference proteome</keyword>